<comment type="caution">
    <text evidence="2">The sequence shown here is derived from an EMBL/GenBank/DDBJ whole genome shotgun (WGS) entry which is preliminary data.</text>
</comment>
<accession>A0AAE2ZMS7</accession>
<keyword evidence="1" id="KW-1133">Transmembrane helix</keyword>
<protein>
    <recommendedName>
        <fullName evidence="4">YcxB-like protein domain-containing protein</fullName>
    </recommendedName>
</protein>
<sequence length="193" mass="21599">MIDQPVFSSTIDKTYEDDLRMVHIAGRHVRNSPAFKASRISIIAAMLAGFVLLTHWLNDLVSHFLKTDDLALLVVIVSAIPITFVFTKLMRFQFVHAGARNLRNIRAEKPETYEIGPSGVRVEGAGLSMTAEWRSIFSIVERPEFVAVLLGCSAIAIPARAFADAAERRMVIDYMLDKLPEDARKRSICRKPA</sequence>
<dbReference type="Proteomes" id="UP001196509">
    <property type="component" value="Unassembled WGS sequence"/>
</dbReference>
<reference evidence="2" key="1">
    <citation type="submission" date="2021-08" db="EMBL/GenBank/DDBJ databases">
        <title>Hoeflea bacterium WL0058 sp. nov., isolated from the sediment.</title>
        <authorList>
            <person name="Wang L."/>
            <person name="Zhang D."/>
        </authorList>
    </citation>
    <scope>NUCLEOTIDE SEQUENCE</scope>
    <source>
        <strain evidence="2">WL0058</strain>
    </source>
</reference>
<evidence type="ECO:0000256" key="1">
    <source>
        <dbReference type="SAM" id="Phobius"/>
    </source>
</evidence>
<organism evidence="2 3">
    <name type="scientific">Flavimaribacter sediminis</name>
    <dbReference type="NCBI Taxonomy" id="2865987"/>
    <lineage>
        <taxon>Bacteria</taxon>
        <taxon>Pseudomonadati</taxon>
        <taxon>Pseudomonadota</taxon>
        <taxon>Alphaproteobacteria</taxon>
        <taxon>Hyphomicrobiales</taxon>
        <taxon>Rhizobiaceae</taxon>
        <taxon>Flavimaribacter</taxon>
    </lineage>
</organism>
<gene>
    <name evidence="2" type="ORF">K1W69_20215</name>
</gene>
<keyword evidence="1" id="KW-0812">Transmembrane</keyword>
<dbReference type="RefSeq" id="WP_220230253.1">
    <property type="nucleotide sequence ID" value="NZ_JAICBX010000004.1"/>
</dbReference>
<evidence type="ECO:0008006" key="4">
    <source>
        <dbReference type="Google" id="ProtNLM"/>
    </source>
</evidence>
<feature type="transmembrane region" description="Helical" evidence="1">
    <location>
        <begin position="70"/>
        <end position="90"/>
    </location>
</feature>
<feature type="transmembrane region" description="Helical" evidence="1">
    <location>
        <begin position="40"/>
        <end position="58"/>
    </location>
</feature>
<name>A0AAE2ZMS7_9HYPH</name>
<evidence type="ECO:0000313" key="3">
    <source>
        <dbReference type="Proteomes" id="UP001196509"/>
    </source>
</evidence>
<keyword evidence="1" id="KW-0472">Membrane</keyword>
<evidence type="ECO:0000313" key="2">
    <source>
        <dbReference type="EMBL" id="MBW8639528.1"/>
    </source>
</evidence>
<keyword evidence="3" id="KW-1185">Reference proteome</keyword>
<dbReference type="AlphaFoldDB" id="A0AAE2ZMS7"/>
<dbReference type="EMBL" id="JAICBX010000004">
    <property type="protein sequence ID" value="MBW8639528.1"/>
    <property type="molecule type" value="Genomic_DNA"/>
</dbReference>
<proteinExistence type="predicted"/>